<dbReference type="KEGG" id="opr:Ocepr_0092"/>
<dbReference type="eggNOG" id="ENOG502Z7NV">
    <property type="taxonomic scope" value="Bacteria"/>
</dbReference>
<accession>E4U6D6</accession>
<sequence length="624" mass="69809">MSRKKQNVRLSNFILQLGPGAIVETPGGPRIVLSTDTGLFQGGINPHELEVEVPYVGTGSDAETPAAAFLLPPEAAWKTQSFPVWKLCTEHWILHARGCPECTQEQRAGSREQAIRFVMACPAGHLDEVHWSRLVHGRSWPHDEVQEYYRWEHRGSRLAQTYVVCPVCGKEAPLSRAYYGEHECTGRFPENEEPGAGAVRPRNCDQKMRMIQRQAVNLRIPEVQTFLTVPPMEAGEYRMLQLEKDELIHTLRVAGLLRGAQEKLQVTRENGLPAPAPEEGERLQEVFEMFLERAESTRRGWDLEDLRKLAEDPGALAGAIERVLGYHRPSSPQDAWQNEFRKLLRGMDEGIPPLQRKRGARSGATTLIEMDPSGVRREIPGPGGVGFVVAPLQRLHTVTVQIGYRRAVGSTGDPSGVVGELVDMGAMWPPGADGEKKWYPAYESLGEGLFITTDKALIFQNQRWAKWMELFKEALKQSGNVLDQDVHRFHPVFVWWHTFSHLLLRVLAVDSGYSLASISERIYLDFDALSENPEQVRGAILLYTTSSGTDGTLGGLIALADKIKELIEKAVAGAEVCSSDPLCWENEFHSESPIGAACYACLLVSETSCRHRNLWLDRRLLLEK</sequence>
<keyword evidence="3" id="KW-1185">Reference proteome</keyword>
<dbReference type="Proteomes" id="UP000008722">
    <property type="component" value="Chromosome"/>
</dbReference>
<dbReference type="InterPro" id="IPR047721">
    <property type="entry name" value="DrmB"/>
</dbReference>
<dbReference type="EMBL" id="CP002361">
    <property type="protein sequence ID" value="ADR35556.1"/>
    <property type="molecule type" value="Genomic_DNA"/>
</dbReference>
<protein>
    <recommendedName>
        <fullName evidence="1">MrfA-like Zn-binding domain-containing protein</fullName>
    </recommendedName>
</protein>
<dbReference type="HOGENOM" id="CLU_020062_0_0_0"/>
<proteinExistence type="predicted"/>
<evidence type="ECO:0000313" key="3">
    <source>
        <dbReference type="Proteomes" id="UP000008722"/>
    </source>
</evidence>
<name>E4U6D6_OCEP5</name>
<dbReference type="STRING" id="670487.Ocepr_0092"/>
<organism evidence="2 3">
    <name type="scientific">Oceanithermus profundus (strain DSM 14977 / NBRC 100410 / VKM B-2274 / 506)</name>
    <dbReference type="NCBI Taxonomy" id="670487"/>
    <lineage>
        <taxon>Bacteria</taxon>
        <taxon>Thermotogati</taxon>
        <taxon>Deinococcota</taxon>
        <taxon>Deinococci</taxon>
        <taxon>Thermales</taxon>
        <taxon>Thermaceae</taxon>
        <taxon>Oceanithermus</taxon>
    </lineage>
</organism>
<evidence type="ECO:0000313" key="2">
    <source>
        <dbReference type="EMBL" id="ADR35556.1"/>
    </source>
</evidence>
<reference evidence="3" key="1">
    <citation type="submission" date="2010-11" db="EMBL/GenBank/DDBJ databases">
        <title>The complete sequence of chromosome of Oceanithermus profundus DSM 14977.</title>
        <authorList>
            <consortium name="US DOE Joint Genome Institute (JGI-PGF)"/>
            <person name="Lucas S."/>
            <person name="Copeland A."/>
            <person name="Lapidus A."/>
            <person name="Bruce D."/>
            <person name="Goodwin L."/>
            <person name="Pitluck S."/>
            <person name="Kyrpides N."/>
            <person name="Mavromatis K."/>
            <person name="Pagani I."/>
            <person name="Ivanova N."/>
            <person name="Zhang X."/>
            <person name="Brettin T."/>
            <person name="Detter J.C."/>
            <person name="Tapia R."/>
            <person name="Han C."/>
            <person name="Land M."/>
            <person name="Hauser L."/>
            <person name="Markowitz V."/>
            <person name="Cheng J.-F."/>
            <person name="Hugenholtz P."/>
            <person name="Woyke T."/>
            <person name="Wu D."/>
            <person name="Tindall B."/>
            <person name="Faehnrich R."/>
            <person name="Brambilla E."/>
            <person name="Klenk H.-P."/>
            <person name="Eisen J.A."/>
        </authorList>
    </citation>
    <scope>NUCLEOTIDE SEQUENCE [LARGE SCALE GENOMIC DNA]</scope>
    <source>
        <strain evidence="3">DSM 14977 / NBRC 100410 / VKM B-2274 / 506</strain>
    </source>
</reference>
<dbReference type="InterPro" id="IPR018973">
    <property type="entry name" value="MZB"/>
</dbReference>
<dbReference type="OrthoDB" id="9134227at2"/>
<dbReference type="Pfam" id="PF09369">
    <property type="entry name" value="MZB"/>
    <property type="match status" value="1"/>
</dbReference>
<gene>
    <name evidence="2" type="ordered locus">Ocepr_0092</name>
</gene>
<dbReference type="RefSeq" id="WP_013456726.1">
    <property type="nucleotide sequence ID" value="NC_014761.1"/>
</dbReference>
<evidence type="ECO:0000259" key="1">
    <source>
        <dbReference type="Pfam" id="PF09369"/>
    </source>
</evidence>
<reference evidence="2 3" key="2">
    <citation type="journal article" date="2011" name="Stand. Genomic Sci.">
        <title>Complete genome sequence of Oceanithermus profundus type strain (506).</title>
        <authorList>
            <person name="Pati A."/>
            <person name="Zhang X."/>
            <person name="Lapidus A."/>
            <person name="Nolan M."/>
            <person name="Lucas S."/>
            <person name="Del Rio T.G."/>
            <person name="Tice H."/>
            <person name="Cheng J.F."/>
            <person name="Tapia R."/>
            <person name="Han C."/>
            <person name="Goodwin L."/>
            <person name="Pitluck S."/>
            <person name="Liolios K."/>
            <person name="Pagani I."/>
            <person name="Ivanova N."/>
            <person name="Mavromatis K."/>
            <person name="Chen A."/>
            <person name="Palaniappan K."/>
            <person name="Hauser L."/>
            <person name="Jeffries C.D."/>
            <person name="Brambilla E.M."/>
            <person name="Rohl A."/>
            <person name="Mwirichia R."/>
            <person name="Rohde M."/>
            <person name="Tindall B.J."/>
            <person name="Sikorski J."/>
            <person name="Wirth R."/>
            <person name="Goker M."/>
            <person name="Woyke T."/>
            <person name="Detter J.C."/>
            <person name="Bristow J."/>
            <person name="Eisen J.A."/>
            <person name="Markowitz V."/>
            <person name="Hugenholtz P."/>
            <person name="Kyrpides N.C."/>
            <person name="Klenk H.P."/>
            <person name="Land M."/>
        </authorList>
    </citation>
    <scope>NUCLEOTIDE SEQUENCE [LARGE SCALE GENOMIC DNA]</scope>
    <source>
        <strain evidence="3">DSM 14977 / NBRC 100410 / VKM B-2274 / 506</strain>
    </source>
</reference>
<dbReference type="NCBIfam" id="NF038324">
    <property type="entry name" value="DrmB_fam"/>
    <property type="match status" value="1"/>
</dbReference>
<dbReference type="AlphaFoldDB" id="E4U6D6"/>
<feature type="domain" description="MrfA-like Zn-binding" evidence="1">
    <location>
        <begin position="499"/>
        <end position="602"/>
    </location>
</feature>